<protein>
    <recommendedName>
        <fullName evidence="5">Flagellar assembly protein FliH/Type III secretion system HrpE domain-containing protein</fullName>
    </recommendedName>
</protein>
<feature type="coiled-coil region" evidence="1">
    <location>
        <begin position="85"/>
        <end position="116"/>
    </location>
</feature>
<evidence type="ECO:0008006" key="5">
    <source>
        <dbReference type="Google" id="ProtNLM"/>
    </source>
</evidence>
<dbReference type="OrthoDB" id="8017089at2"/>
<proteinExistence type="predicted"/>
<dbReference type="RefSeq" id="WP_104506945.1">
    <property type="nucleotide sequence ID" value="NZ_JACIGC010000013.1"/>
</dbReference>
<dbReference type="EMBL" id="NHSJ01000040">
    <property type="protein sequence ID" value="PPQ32327.1"/>
    <property type="molecule type" value="Genomic_DNA"/>
</dbReference>
<feature type="compositionally biased region" description="Pro residues" evidence="2">
    <location>
        <begin position="22"/>
        <end position="34"/>
    </location>
</feature>
<feature type="compositionally biased region" description="Basic and acidic residues" evidence="2">
    <location>
        <begin position="52"/>
        <end position="71"/>
    </location>
</feature>
<organism evidence="3 4">
    <name type="scientific">Rhodoblastus sphagnicola</name>
    <dbReference type="NCBI Taxonomy" id="333368"/>
    <lineage>
        <taxon>Bacteria</taxon>
        <taxon>Pseudomonadati</taxon>
        <taxon>Pseudomonadota</taxon>
        <taxon>Alphaproteobacteria</taxon>
        <taxon>Hyphomicrobiales</taxon>
        <taxon>Rhodoblastaceae</taxon>
        <taxon>Rhodoblastus</taxon>
    </lineage>
</organism>
<dbReference type="AlphaFoldDB" id="A0A2S6NCJ2"/>
<evidence type="ECO:0000256" key="2">
    <source>
        <dbReference type="SAM" id="MobiDB-lite"/>
    </source>
</evidence>
<evidence type="ECO:0000256" key="1">
    <source>
        <dbReference type="SAM" id="Coils"/>
    </source>
</evidence>
<evidence type="ECO:0000313" key="4">
    <source>
        <dbReference type="Proteomes" id="UP000239089"/>
    </source>
</evidence>
<comment type="caution">
    <text evidence="3">The sequence shown here is derived from an EMBL/GenBank/DDBJ whole genome shotgun (WGS) entry which is preliminary data.</text>
</comment>
<dbReference type="Proteomes" id="UP000239089">
    <property type="component" value="Unassembled WGS sequence"/>
</dbReference>
<accession>A0A2S6NCJ2</accession>
<name>A0A2S6NCJ2_9HYPH</name>
<keyword evidence="1" id="KW-0175">Coiled coil</keyword>
<sequence>MKPVPFAEYLARHQAAAAPEPEAAPPAPSPSWPPPRKRTADEKAARMSPLLRRSETPDARQDGRVEPRLADPRPTPSQRLEQSLLTAFEEGREAARRELAETRADLREEVEAHAARERRKWVETEGERLFEAHRAALADFETRCAQIVANILRPFLNQAVITRVTDSLVENLEVLFASRANVLFEISGPPDLLDALKSKFEGRSASISYAMSDSIDVRVRAEDTIIETQLAAWMQALGALPPDGEQEGGS</sequence>
<keyword evidence="4" id="KW-1185">Reference proteome</keyword>
<feature type="region of interest" description="Disordered" evidence="2">
    <location>
        <begin position="12"/>
        <end position="81"/>
    </location>
</feature>
<reference evidence="3 4" key="1">
    <citation type="journal article" date="2018" name="Arch. Microbiol.">
        <title>New insights into the metabolic potential of the phototrophic purple bacterium Rhodopila globiformis DSM 161(T) from its draft genome sequence and evidence for a vanadium-dependent nitrogenase.</title>
        <authorList>
            <person name="Imhoff J.F."/>
            <person name="Rahn T."/>
            <person name="Kunzel S."/>
            <person name="Neulinger S.C."/>
        </authorList>
    </citation>
    <scope>NUCLEOTIDE SEQUENCE [LARGE SCALE GENOMIC DNA]</scope>
    <source>
        <strain evidence="3 4">DSM 16996</strain>
    </source>
</reference>
<evidence type="ECO:0000313" key="3">
    <source>
        <dbReference type="EMBL" id="PPQ32327.1"/>
    </source>
</evidence>
<gene>
    <name evidence="3" type="ORF">CCR94_05825</name>
</gene>